<gene>
    <name evidence="1" type="ORF">A2672_01555</name>
</gene>
<dbReference type="PANTHER" id="PTHR42702:SF1">
    <property type="entry name" value="REGULATORY PROTEIN FOR BETA-LACTAMASE"/>
    <property type="match status" value="1"/>
</dbReference>
<evidence type="ECO:0008006" key="3">
    <source>
        <dbReference type="Google" id="ProtNLM"/>
    </source>
</evidence>
<sequence length="228" mass="25816">MPSLNLKSTILDHQDFVRQVYGLNNDRFFATPDMLIQVQRFVMRGLKGIRQEDKKKTTLNLLIALSWFISLMNQLHINVQEAAWNRFPGRCSCCGKCPCICRKEKRKTRKRIIVKSGKAPRTIAGFQKMFSAIYPPESRTKEQAGIHLGEEAGELAEAVLAYRGNREGQDFESIANEGADFLSCLFGVCNSLGIDVAKELAHLFSRNCHACKKTPCECTFSFIVQFRS</sequence>
<dbReference type="STRING" id="1802448.A2672_01555"/>
<comment type="caution">
    <text evidence="1">The sequence shown here is derived from an EMBL/GenBank/DDBJ whole genome shotgun (WGS) entry which is preliminary data.</text>
</comment>
<reference evidence="1 2" key="1">
    <citation type="journal article" date="2016" name="Nat. Commun.">
        <title>Thousands of microbial genomes shed light on interconnected biogeochemical processes in an aquifer system.</title>
        <authorList>
            <person name="Anantharaman K."/>
            <person name="Brown C.T."/>
            <person name="Hug L.A."/>
            <person name="Sharon I."/>
            <person name="Castelle C.J."/>
            <person name="Probst A.J."/>
            <person name="Thomas B.C."/>
            <person name="Singh A."/>
            <person name="Wilkins M.J."/>
            <person name="Karaoz U."/>
            <person name="Brodie E.L."/>
            <person name="Williams K.H."/>
            <person name="Hubbard S.S."/>
            <person name="Banfield J.F."/>
        </authorList>
    </citation>
    <scope>NUCLEOTIDE SEQUENCE [LARGE SCALE GENOMIC DNA]</scope>
</reference>
<dbReference type="EMBL" id="MHTT01000027">
    <property type="protein sequence ID" value="OHA64853.1"/>
    <property type="molecule type" value="Genomic_DNA"/>
</dbReference>
<evidence type="ECO:0000313" key="1">
    <source>
        <dbReference type="EMBL" id="OHA64853.1"/>
    </source>
</evidence>
<name>A0A1G2QWH5_9BACT</name>
<dbReference type="Gene3D" id="1.10.287.1080">
    <property type="entry name" value="MazG-like"/>
    <property type="match status" value="1"/>
</dbReference>
<dbReference type="AlphaFoldDB" id="A0A1G2QWH5"/>
<accession>A0A1G2QWH5</accession>
<protein>
    <recommendedName>
        <fullName evidence="3">NTP pyrophosphohydrolase MazG putative catalytic core domain-containing protein</fullName>
    </recommendedName>
</protein>
<organism evidence="1 2">
    <name type="scientific">Candidatus Wildermuthbacteria bacterium RIFCSPHIGHO2_01_FULL_49_22b</name>
    <dbReference type="NCBI Taxonomy" id="1802448"/>
    <lineage>
        <taxon>Bacteria</taxon>
        <taxon>Candidatus Wildermuthiibacteriota</taxon>
    </lineage>
</organism>
<dbReference type="SUPFAM" id="SSF101386">
    <property type="entry name" value="all-alpha NTP pyrophosphatases"/>
    <property type="match status" value="1"/>
</dbReference>
<proteinExistence type="predicted"/>
<evidence type="ECO:0000313" key="2">
    <source>
        <dbReference type="Proteomes" id="UP000178065"/>
    </source>
</evidence>
<dbReference type="PANTHER" id="PTHR42702">
    <property type="entry name" value="NUCLEOTIDE PYROPHOSPHOHYDROLASE"/>
    <property type="match status" value="1"/>
</dbReference>
<dbReference type="Proteomes" id="UP000178065">
    <property type="component" value="Unassembled WGS sequence"/>
</dbReference>